<gene>
    <name evidence="1" type="ORF">METZ01_LOCUS209656</name>
</gene>
<sequence length="228" mass="25235">MTRLIKILFFISQYLLGQFPSYDLSEVTGNNFVAAVEPLVRSTSFSLGYHQFSEPDLSSRFTINVNAAVGTENSFFGLPIIHGALLLTDNLIINGIIGGVTSDNDVLQYSGYGFSLSLSEDDTSQWVADLSLAKMDGPRHLHCRTIDASISKASTFKAFPFFFGFGINQYTSRIFYQSDGEIPENISGSANYMLLGKIISFSSWSVETQARINNKITQFSLSLHKSFN</sequence>
<accession>A0A382F2E4</accession>
<evidence type="ECO:0000313" key="1">
    <source>
        <dbReference type="EMBL" id="SVB56802.1"/>
    </source>
</evidence>
<proteinExistence type="predicted"/>
<reference evidence="1" key="1">
    <citation type="submission" date="2018-05" db="EMBL/GenBank/DDBJ databases">
        <authorList>
            <person name="Lanie J.A."/>
            <person name="Ng W.-L."/>
            <person name="Kazmierczak K.M."/>
            <person name="Andrzejewski T.M."/>
            <person name="Davidsen T.M."/>
            <person name="Wayne K.J."/>
            <person name="Tettelin H."/>
            <person name="Glass J.I."/>
            <person name="Rusch D."/>
            <person name="Podicherti R."/>
            <person name="Tsui H.-C.T."/>
            <person name="Winkler M.E."/>
        </authorList>
    </citation>
    <scope>NUCLEOTIDE SEQUENCE</scope>
</reference>
<dbReference type="AlphaFoldDB" id="A0A382F2E4"/>
<dbReference type="EMBL" id="UINC01047480">
    <property type="protein sequence ID" value="SVB56802.1"/>
    <property type="molecule type" value="Genomic_DNA"/>
</dbReference>
<name>A0A382F2E4_9ZZZZ</name>
<organism evidence="1">
    <name type="scientific">marine metagenome</name>
    <dbReference type="NCBI Taxonomy" id="408172"/>
    <lineage>
        <taxon>unclassified sequences</taxon>
        <taxon>metagenomes</taxon>
        <taxon>ecological metagenomes</taxon>
    </lineage>
</organism>
<protein>
    <submittedName>
        <fullName evidence="1">Uncharacterized protein</fullName>
    </submittedName>
</protein>